<dbReference type="InterPro" id="IPR002525">
    <property type="entry name" value="Transp_IS110-like_N"/>
</dbReference>
<dbReference type="InterPro" id="IPR003346">
    <property type="entry name" value="Transposase_20"/>
</dbReference>
<dbReference type="NCBIfam" id="NF033542">
    <property type="entry name" value="transpos_IS110"/>
    <property type="match status" value="1"/>
</dbReference>
<feature type="domain" description="Transposase IS116/IS110/IS902 C-terminal" evidence="2">
    <location>
        <begin position="273"/>
        <end position="361"/>
    </location>
</feature>
<dbReference type="Pfam" id="PF02371">
    <property type="entry name" value="Transposase_20"/>
    <property type="match status" value="1"/>
</dbReference>
<organism evidence="3 4">
    <name type="scientific">Nonomuraea monospora</name>
    <dbReference type="NCBI Taxonomy" id="568818"/>
    <lineage>
        <taxon>Bacteria</taxon>
        <taxon>Bacillati</taxon>
        <taxon>Actinomycetota</taxon>
        <taxon>Actinomycetes</taxon>
        <taxon>Streptosporangiales</taxon>
        <taxon>Streptosporangiaceae</taxon>
        <taxon>Nonomuraea</taxon>
    </lineage>
</organism>
<evidence type="ECO:0000313" key="4">
    <source>
        <dbReference type="Proteomes" id="UP001499843"/>
    </source>
</evidence>
<protein>
    <submittedName>
        <fullName evidence="3">IS110 family transposase</fullName>
    </submittedName>
</protein>
<dbReference type="EMBL" id="BAAAQX010000032">
    <property type="protein sequence ID" value="GAA2213294.1"/>
    <property type="molecule type" value="Genomic_DNA"/>
</dbReference>
<evidence type="ECO:0000313" key="3">
    <source>
        <dbReference type="EMBL" id="GAA2213294.1"/>
    </source>
</evidence>
<dbReference type="Pfam" id="PF01548">
    <property type="entry name" value="DEDD_Tnp_IS110"/>
    <property type="match status" value="1"/>
</dbReference>
<feature type="domain" description="Transposase IS110-like N-terminal" evidence="1">
    <location>
        <begin position="8"/>
        <end position="166"/>
    </location>
</feature>
<keyword evidence="4" id="KW-1185">Reference proteome</keyword>
<dbReference type="Proteomes" id="UP001499843">
    <property type="component" value="Unassembled WGS sequence"/>
</dbReference>
<evidence type="ECO:0000259" key="1">
    <source>
        <dbReference type="Pfam" id="PF01548"/>
    </source>
</evidence>
<accession>A0ABN3CV21</accession>
<dbReference type="PANTHER" id="PTHR33055:SF3">
    <property type="entry name" value="PUTATIVE TRANSPOSASE FOR IS117-RELATED"/>
    <property type="match status" value="1"/>
</dbReference>
<sequence>MTATSMWIGIDAGKTSHHAAAIDAAGKKVWSVKVGNGERQIAQLIERATQTASATGAQVRWAVDLVSPAAALLLTVLLSSGQQVVYVPGRVVHGMAGVFRGEGKTDAKDARIIADVARMRGDLAEVSATDELVVELTRLTSYRADVMADWVRGVNRLRDLLTGIFPALEASFDFSTRSALILVSGYCTPEEVRQAGPEGLTAFLREHGAWRKGIDAMTTAALCAADQQSVTLPGQATSAILIKKLARQLLDLDREIKDTDKLITDRFRSHPQAHIIESLPGMGPMLGAQFVVATGGDVRAAFTHAGRLASYAGLAPVPRDSGRVTGNNRRPKRFNRPLRQVFYMAALSSIRADGLSRAFYQRKRDENKLHTQALLALARRLVDVLWALLRDNRVFSPTPPQQITAAAA</sequence>
<gene>
    <name evidence="3" type="ORF">GCM10009850_087560</name>
</gene>
<reference evidence="4" key="1">
    <citation type="journal article" date="2019" name="Int. J. Syst. Evol. Microbiol.">
        <title>The Global Catalogue of Microorganisms (GCM) 10K type strain sequencing project: providing services to taxonomists for standard genome sequencing and annotation.</title>
        <authorList>
            <consortium name="The Broad Institute Genomics Platform"/>
            <consortium name="The Broad Institute Genome Sequencing Center for Infectious Disease"/>
            <person name="Wu L."/>
            <person name="Ma J."/>
        </authorList>
    </citation>
    <scope>NUCLEOTIDE SEQUENCE [LARGE SCALE GENOMIC DNA]</scope>
    <source>
        <strain evidence="4">JCM 16114</strain>
    </source>
</reference>
<comment type="caution">
    <text evidence="3">The sequence shown here is derived from an EMBL/GenBank/DDBJ whole genome shotgun (WGS) entry which is preliminary data.</text>
</comment>
<dbReference type="PANTHER" id="PTHR33055">
    <property type="entry name" value="TRANSPOSASE FOR INSERTION SEQUENCE ELEMENT IS1111A"/>
    <property type="match status" value="1"/>
</dbReference>
<proteinExistence type="predicted"/>
<name>A0ABN3CV21_9ACTN</name>
<evidence type="ECO:0000259" key="2">
    <source>
        <dbReference type="Pfam" id="PF02371"/>
    </source>
</evidence>
<dbReference type="InterPro" id="IPR047650">
    <property type="entry name" value="Transpos_IS110"/>
</dbReference>